<name>A0A1H4XXD7_9BRAD</name>
<dbReference type="PIRSF" id="PIRSF039008">
    <property type="entry name" value="YjbJ"/>
    <property type="match status" value="1"/>
</dbReference>
<proteinExistence type="inferred from homology"/>
<dbReference type="OrthoDB" id="9796058at2"/>
<evidence type="ECO:0000256" key="1">
    <source>
        <dbReference type="ARBA" id="ARBA00009129"/>
    </source>
</evidence>
<evidence type="ECO:0000313" key="3">
    <source>
        <dbReference type="EMBL" id="SED10422.1"/>
    </source>
</evidence>
<reference evidence="3 4" key="1">
    <citation type="submission" date="2016-10" db="EMBL/GenBank/DDBJ databases">
        <authorList>
            <person name="de Groot N.N."/>
        </authorList>
    </citation>
    <scope>NUCLEOTIDE SEQUENCE [LARGE SCALE GENOMIC DNA]</scope>
    <source>
        <strain evidence="3 4">MT12</strain>
    </source>
</reference>
<sequence>MDWNRVEGNRKQVKGKVKEQWGKLTDDDLDVIAGKQDQLEGRLQQRYGYAKDQAQKEVNDWYGRQKW</sequence>
<dbReference type="InterPro" id="IPR026042">
    <property type="entry name" value="YjbJ"/>
</dbReference>
<comment type="similarity">
    <text evidence="1">Belongs to the UPF0337 (CsbD) family.</text>
</comment>
<dbReference type="Pfam" id="PF05532">
    <property type="entry name" value="CsbD"/>
    <property type="match status" value="1"/>
</dbReference>
<evidence type="ECO:0000259" key="2">
    <source>
        <dbReference type="Pfam" id="PF05532"/>
    </source>
</evidence>
<accession>A0A1H4XXD7</accession>
<dbReference type="RefSeq" id="WP_092117545.1">
    <property type="nucleotide sequence ID" value="NZ_FNTH01000001.1"/>
</dbReference>
<dbReference type="SUPFAM" id="SSF69047">
    <property type="entry name" value="Hypothetical protein YjbJ"/>
    <property type="match status" value="1"/>
</dbReference>
<dbReference type="EMBL" id="FNTH01000001">
    <property type="protein sequence ID" value="SED10422.1"/>
    <property type="molecule type" value="Genomic_DNA"/>
</dbReference>
<dbReference type="InterPro" id="IPR036629">
    <property type="entry name" value="YjbJ_sf"/>
</dbReference>
<gene>
    <name evidence="3" type="ORF">SAMN05444164_3702</name>
</gene>
<organism evidence="3 4">
    <name type="scientific">Bradyrhizobium erythrophlei</name>
    <dbReference type="NCBI Taxonomy" id="1437360"/>
    <lineage>
        <taxon>Bacteria</taxon>
        <taxon>Pseudomonadati</taxon>
        <taxon>Pseudomonadota</taxon>
        <taxon>Alphaproteobacteria</taxon>
        <taxon>Hyphomicrobiales</taxon>
        <taxon>Nitrobacteraceae</taxon>
        <taxon>Bradyrhizobium</taxon>
    </lineage>
</organism>
<dbReference type="AlphaFoldDB" id="A0A1H4XXD7"/>
<dbReference type="PANTHER" id="PTHR34977">
    <property type="entry name" value="UPF0337 PROTEIN YJBJ"/>
    <property type="match status" value="1"/>
</dbReference>
<dbReference type="Proteomes" id="UP000198992">
    <property type="component" value="Unassembled WGS sequence"/>
</dbReference>
<dbReference type="InterPro" id="IPR050423">
    <property type="entry name" value="UPF0337_stress_rsp"/>
</dbReference>
<protein>
    <submittedName>
        <fullName evidence="3">Uncharacterized conserved protein YjbJ, UPF0337 family</fullName>
    </submittedName>
</protein>
<feature type="domain" description="CsbD-like" evidence="2">
    <location>
        <begin position="4"/>
        <end position="56"/>
    </location>
</feature>
<evidence type="ECO:0000313" key="4">
    <source>
        <dbReference type="Proteomes" id="UP000198992"/>
    </source>
</evidence>
<dbReference type="Gene3D" id="1.10.1470.10">
    <property type="entry name" value="YjbJ"/>
    <property type="match status" value="1"/>
</dbReference>
<dbReference type="PANTHER" id="PTHR34977:SF1">
    <property type="entry name" value="UPF0337 PROTEIN YJBJ"/>
    <property type="match status" value="1"/>
</dbReference>
<dbReference type="InterPro" id="IPR008462">
    <property type="entry name" value="CsbD"/>
</dbReference>